<evidence type="ECO:0000313" key="1">
    <source>
        <dbReference type="EMBL" id="MBG6137446.1"/>
    </source>
</evidence>
<protein>
    <submittedName>
        <fullName evidence="1">Uncharacterized protein</fullName>
    </submittedName>
</protein>
<proteinExistence type="predicted"/>
<reference evidence="1" key="1">
    <citation type="submission" date="2020-11" db="EMBL/GenBank/DDBJ databases">
        <title>Sequencing the genomes of 1000 actinobacteria strains.</title>
        <authorList>
            <person name="Klenk H.-P."/>
        </authorList>
    </citation>
    <scope>NUCLEOTIDE SEQUENCE</scope>
    <source>
        <strain evidence="1">DSM 45356</strain>
    </source>
</reference>
<gene>
    <name evidence="1" type="ORF">IW245_003640</name>
</gene>
<dbReference type="AlphaFoldDB" id="A0A8J7GU94"/>
<evidence type="ECO:0000313" key="2">
    <source>
        <dbReference type="Proteomes" id="UP000622552"/>
    </source>
</evidence>
<accession>A0A8J7GU94</accession>
<comment type="caution">
    <text evidence="1">The sequence shown here is derived from an EMBL/GenBank/DDBJ whole genome shotgun (WGS) entry which is preliminary data.</text>
</comment>
<keyword evidence="2" id="KW-1185">Reference proteome</keyword>
<dbReference type="RefSeq" id="WP_197004317.1">
    <property type="nucleotide sequence ID" value="NZ_BONS01000020.1"/>
</dbReference>
<dbReference type="Proteomes" id="UP000622552">
    <property type="component" value="Unassembled WGS sequence"/>
</dbReference>
<name>A0A8J7GU94_9ACTN</name>
<dbReference type="EMBL" id="JADOUF010000001">
    <property type="protein sequence ID" value="MBG6137446.1"/>
    <property type="molecule type" value="Genomic_DNA"/>
</dbReference>
<organism evidence="1 2">
    <name type="scientific">Longispora fulva</name>
    <dbReference type="NCBI Taxonomy" id="619741"/>
    <lineage>
        <taxon>Bacteria</taxon>
        <taxon>Bacillati</taxon>
        <taxon>Actinomycetota</taxon>
        <taxon>Actinomycetes</taxon>
        <taxon>Micromonosporales</taxon>
        <taxon>Micromonosporaceae</taxon>
        <taxon>Longispora</taxon>
    </lineage>
</organism>
<sequence length="57" mass="6128">MSVEEMVWGWKNPEYREGGHPAGEIVMDPWLGGDGTIVMLTTTTKGEPNGAFGTECG</sequence>